<proteinExistence type="predicted"/>
<keyword evidence="2" id="KW-1185">Reference proteome</keyword>
<protein>
    <submittedName>
        <fullName evidence="1">Uncharacterized protein</fullName>
    </submittedName>
</protein>
<gene>
    <name evidence="1" type="ORF">H0241_25860</name>
</gene>
<comment type="caution">
    <text evidence="1">The sequence shown here is derived from an EMBL/GenBank/DDBJ whole genome shotgun (WGS) entry which is preliminary data.</text>
</comment>
<reference evidence="1 2" key="1">
    <citation type="submission" date="2020-07" db="EMBL/GenBank/DDBJ databases">
        <title>Definition of the novel symbiovar canariense within Mesorhizobium novociceri, a new species of genus Mesorhizobium nodulating Cicer canariense in the Caldera de Taburiente National Park (La Palma, Canary Islands).</title>
        <authorList>
            <person name="Leon-Barrios M."/>
            <person name="Perez-Yepez J."/>
            <person name="Flores-Felix J.D."/>
            <person name="Ramirez-Baena M.H."/>
            <person name="Pulido-Suarez L."/>
            <person name="Igual J.M."/>
            <person name="Velazquez E."/>
            <person name="Peix A."/>
        </authorList>
    </citation>
    <scope>NUCLEOTIDE SEQUENCE [LARGE SCALE GENOMIC DNA]</scope>
    <source>
        <strain evidence="1 2">CCANP35</strain>
    </source>
</reference>
<dbReference type="EMBL" id="JACDTY010000016">
    <property type="protein sequence ID" value="MBA1143653.1"/>
    <property type="molecule type" value="Genomic_DNA"/>
</dbReference>
<dbReference type="RefSeq" id="WP_181060673.1">
    <property type="nucleotide sequence ID" value="NZ_JACDTY010000016.1"/>
</dbReference>
<name>A0A838BBK0_9HYPH</name>
<accession>A0A838BBK0</accession>
<dbReference type="Proteomes" id="UP000558284">
    <property type="component" value="Unassembled WGS sequence"/>
</dbReference>
<evidence type="ECO:0000313" key="2">
    <source>
        <dbReference type="Proteomes" id="UP000558284"/>
    </source>
</evidence>
<organism evidence="1 2">
    <name type="scientific">Mesorhizobium neociceri</name>
    <dbReference type="NCBI Taxonomy" id="1307853"/>
    <lineage>
        <taxon>Bacteria</taxon>
        <taxon>Pseudomonadati</taxon>
        <taxon>Pseudomonadota</taxon>
        <taxon>Alphaproteobacteria</taxon>
        <taxon>Hyphomicrobiales</taxon>
        <taxon>Phyllobacteriaceae</taxon>
        <taxon>Mesorhizobium</taxon>
    </lineage>
</organism>
<dbReference type="AlphaFoldDB" id="A0A838BBK0"/>
<evidence type="ECO:0000313" key="1">
    <source>
        <dbReference type="EMBL" id="MBA1143653.1"/>
    </source>
</evidence>
<sequence length="263" mass="30019">MVSAIVDVDFGPVADDGISSDVARVRAEAEARAGSLDDMAVRAASYYELYTSGGRSFPFTIIAAHGALWARWYLKLADAAARVLAVIDVTSSLPRAERIASYDKFVDKFRDINRVVFMETWVTLHLLRLDPDHPHLADRMPGPLRHAIAYAQKQALAGREPDNDDKRRVYQDYFRWEQVVVVGPLVQAAIDEFHWEVARWFCRRPWVWFSYFRVGKALVFRDFTDAEERTEKGLAAFDWAARKGWDKIEANLLSNPLFPRPGV</sequence>